<dbReference type="EMBL" id="CAJNOQ010000997">
    <property type="protein sequence ID" value="CAF0858634.1"/>
    <property type="molecule type" value="Genomic_DNA"/>
</dbReference>
<evidence type="ECO:0000313" key="10">
    <source>
        <dbReference type="EMBL" id="CAF3560005.1"/>
    </source>
</evidence>
<accession>A0A813WU03</accession>
<evidence type="ECO:0000313" key="9">
    <source>
        <dbReference type="EMBL" id="CAF0858634.1"/>
    </source>
</evidence>
<evidence type="ECO:0000256" key="5">
    <source>
        <dbReference type="ARBA" id="ARBA00023136"/>
    </source>
</evidence>
<dbReference type="EMBL" id="CAJOBA010000839">
    <property type="protein sequence ID" value="CAF3560005.1"/>
    <property type="molecule type" value="Genomic_DNA"/>
</dbReference>
<keyword evidence="5 7" id="KW-0472">Membrane</keyword>
<evidence type="ECO:0000256" key="3">
    <source>
        <dbReference type="ARBA" id="ARBA00022692"/>
    </source>
</evidence>
<evidence type="ECO:0000313" key="12">
    <source>
        <dbReference type="Proteomes" id="UP000663829"/>
    </source>
</evidence>
<dbReference type="PANTHER" id="PTHR11266:SF17">
    <property type="entry name" value="PROTEIN MPV17"/>
    <property type="match status" value="1"/>
</dbReference>
<feature type="transmembrane region" description="Helical" evidence="7">
    <location>
        <begin position="6"/>
        <end position="24"/>
    </location>
</feature>
<keyword evidence="3 7" id="KW-0812">Transmembrane</keyword>
<evidence type="ECO:0000256" key="2">
    <source>
        <dbReference type="ARBA" id="ARBA00006824"/>
    </source>
</evidence>
<evidence type="ECO:0000256" key="1">
    <source>
        <dbReference type="ARBA" id="ARBA00004141"/>
    </source>
</evidence>
<gene>
    <name evidence="9" type="ORF">GPM918_LOCUS6465</name>
    <name evidence="8" type="ORF">OVA965_LOCUS3481</name>
    <name evidence="11" type="ORF">SRO942_LOCUS6465</name>
    <name evidence="10" type="ORF">TMI583_LOCUS3480</name>
</gene>
<dbReference type="GO" id="GO:0005737">
    <property type="term" value="C:cytoplasm"/>
    <property type="evidence" value="ECO:0007669"/>
    <property type="project" value="TreeGrafter"/>
</dbReference>
<comment type="similarity">
    <text evidence="2 7">Belongs to the peroxisomal membrane protein PXMP2/4 family.</text>
</comment>
<keyword evidence="12" id="KW-1185">Reference proteome</keyword>
<protein>
    <recommendedName>
        <fullName evidence="6">Mitochondrial inner membrane protein Mpv17</fullName>
    </recommendedName>
</protein>
<dbReference type="Proteomes" id="UP000681722">
    <property type="component" value="Unassembled WGS sequence"/>
</dbReference>
<comment type="caution">
    <text evidence="7">Lacks conserved residue(s) required for the propagation of feature annotation.</text>
</comment>
<dbReference type="Pfam" id="PF04117">
    <property type="entry name" value="Mpv17_PMP22"/>
    <property type="match status" value="1"/>
</dbReference>
<comment type="caution">
    <text evidence="9">The sequence shown here is derived from an EMBL/GenBank/DDBJ whole genome shotgun (WGS) entry which is preliminary data.</text>
</comment>
<keyword evidence="4 7" id="KW-1133">Transmembrane helix</keyword>
<dbReference type="Proteomes" id="UP000677228">
    <property type="component" value="Unassembled WGS sequence"/>
</dbReference>
<evidence type="ECO:0000256" key="6">
    <source>
        <dbReference type="ARBA" id="ARBA00049743"/>
    </source>
</evidence>
<evidence type="ECO:0000313" key="8">
    <source>
        <dbReference type="EMBL" id="CAF0778620.1"/>
    </source>
</evidence>
<reference evidence="9" key="1">
    <citation type="submission" date="2021-02" db="EMBL/GenBank/DDBJ databases">
        <authorList>
            <person name="Nowell W R."/>
        </authorList>
    </citation>
    <scope>NUCLEOTIDE SEQUENCE</scope>
</reference>
<organism evidence="9 12">
    <name type="scientific">Didymodactylos carnosus</name>
    <dbReference type="NCBI Taxonomy" id="1234261"/>
    <lineage>
        <taxon>Eukaryota</taxon>
        <taxon>Metazoa</taxon>
        <taxon>Spiralia</taxon>
        <taxon>Gnathifera</taxon>
        <taxon>Rotifera</taxon>
        <taxon>Eurotatoria</taxon>
        <taxon>Bdelloidea</taxon>
        <taxon>Philodinida</taxon>
        <taxon>Philodinidae</taxon>
        <taxon>Didymodactylos</taxon>
    </lineage>
</organism>
<sequence>MLTNSLLAPINISLVFTSIILLQGHSLRVARTKIKNDMPETFLVGSCYWPFVSYINFRFIPLDYRPMIGSVAGAIWNIYMSSAANNPKLNPDGTVQSSAGTGTTLLAETGGTAVPALQEAWKTLNENKKDL</sequence>
<proteinExistence type="inferred from homology"/>
<dbReference type="Proteomes" id="UP000663829">
    <property type="component" value="Unassembled WGS sequence"/>
</dbReference>
<comment type="subcellular location">
    <subcellularLocation>
        <location evidence="1">Membrane</location>
        <topology evidence="1">Multi-pass membrane protein</topology>
    </subcellularLocation>
</comment>
<evidence type="ECO:0000313" key="11">
    <source>
        <dbReference type="EMBL" id="CAF3646305.1"/>
    </source>
</evidence>
<dbReference type="EMBL" id="CAJOBC010000997">
    <property type="protein sequence ID" value="CAF3646305.1"/>
    <property type="molecule type" value="Genomic_DNA"/>
</dbReference>
<dbReference type="Proteomes" id="UP000682733">
    <property type="component" value="Unassembled WGS sequence"/>
</dbReference>
<evidence type="ECO:0000256" key="7">
    <source>
        <dbReference type="RuleBase" id="RU363053"/>
    </source>
</evidence>
<evidence type="ECO:0000256" key="4">
    <source>
        <dbReference type="ARBA" id="ARBA00022989"/>
    </source>
</evidence>
<dbReference type="OrthoDB" id="10267969at2759"/>
<dbReference type="InterPro" id="IPR007248">
    <property type="entry name" value="Mpv17_PMP22"/>
</dbReference>
<dbReference type="GO" id="GO:0016020">
    <property type="term" value="C:membrane"/>
    <property type="evidence" value="ECO:0007669"/>
    <property type="project" value="UniProtKB-SubCell"/>
</dbReference>
<dbReference type="PANTHER" id="PTHR11266">
    <property type="entry name" value="PEROXISOMAL MEMBRANE PROTEIN 2, PXMP2 MPV17"/>
    <property type="match status" value="1"/>
</dbReference>
<dbReference type="EMBL" id="CAJNOK010000839">
    <property type="protein sequence ID" value="CAF0778620.1"/>
    <property type="molecule type" value="Genomic_DNA"/>
</dbReference>
<dbReference type="AlphaFoldDB" id="A0A813WU03"/>
<name>A0A813WU03_9BILA</name>